<dbReference type="EMBL" id="CP047591">
    <property type="protein sequence ID" value="QHI73153.1"/>
    <property type="molecule type" value="Genomic_DNA"/>
</dbReference>
<keyword evidence="3" id="KW-0813">Transport</keyword>
<proteinExistence type="inferred from homology"/>
<evidence type="ECO:0000256" key="11">
    <source>
        <dbReference type="ARBA" id="ARBA00023136"/>
    </source>
</evidence>
<dbReference type="GO" id="GO:0005886">
    <property type="term" value="C:plasma membrane"/>
    <property type="evidence" value="ECO:0007669"/>
    <property type="project" value="UniProtKB-SubCell"/>
</dbReference>
<keyword evidence="6" id="KW-0633">Potassium transport</keyword>
<keyword evidence="9 13" id="KW-1133">Transmembrane helix</keyword>
<feature type="transmembrane region" description="Helical" evidence="13">
    <location>
        <begin position="256"/>
        <end position="274"/>
    </location>
</feature>
<name>A0A6P1MIY0_9FIRM</name>
<feature type="binding site" evidence="12">
    <location>
        <position position="91"/>
    </location>
    <ligand>
        <name>K(+)</name>
        <dbReference type="ChEBI" id="CHEBI:29103"/>
    </ligand>
</feature>
<feature type="transmembrane region" description="Helical" evidence="13">
    <location>
        <begin position="315"/>
        <end position="341"/>
    </location>
</feature>
<evidence type="ECO:0000313" key="15">
    <source>
        <dbReference type="Proteomes" id="UP000463883"/>
    </source>
</evidence>
<feature type="binding site" evidence="12">
    <location>
        <position position="415"/>
    </location>
    <ligand>
        <name>K(+)</name>
        <dbReference type="ChEBI" id="CHEBI:29103"/>
    </ligand>
</feature>
<gene>
    <name evidence="14" type="ORF">Ami3637_12775</name>
</gene>
<evidence type="ECO:0000256" key="6">
    <source>
        <dbReference type="ARBA" id="ARBA00022538"/>
    </source>
</evidence>
<keyword evidence="11 13" id="KW-0472">Membrane</keyword>
<dbReference type="PANTHER" id="PTHR32024:SF2">
    <property type="entry name" value="TRK SYSTEM POTASSIUM UPTAKE PROTEIN TRKG-RELATED"/>
    <property type="match status" value="1"/>
</dbReference>
<keyword evidence="8 12" id="KW-0630">Potassium</keyword>
<feature type="transmembrane region" description="Helical" evidence="13">
    <location>
        <begin position="16"/>
        <end position="38"/>
    </location>
</feature>
<dbReference type="GO" id="GO:0015379">
    <property type="term" value="F:potassium:chloride symporter activity"/>
    <property type="evidence" value="ECO:0007669"/>
    <property type="project" value="InterPro"/>
</dbReference>
<dbReference type="InterPro" id="IPR004772">
    <property type="entry name" value="TrkH"/>
</dbReference>
<dbReference type="AlphaFoldDB" id="A0A6P1MIY0"/>
<evidence type="ECO:0000256" key="13">
    <source>
        <dbReference type="SAM" id="Phobius"/>
    </source>
</evidence>
<keyword evidence="12" id="KW-0479">Metal-binding</keyword>
<feature type="transmembrane region" description="Helical" evidence="13">
    <location>
        <begin position="164"/>
        <end position="184"/>
    </location>
</feature>
<evidence type="ECO:0000256" key="2">
    <source>
        <dbReference type="ARBA" id="ARBA00009137"/>
    </source>
</evidence>
<evidence type="ECO:0000256" key="4">
    <source>
        <dbReference type="ARBA" id="ARBA00022475"/>
    </source>
</evidence>
<feature type="binding site" evidence="12">
    <location>
        <position position="200"/>
    </location>
    <ligand>
        <name>K(+)</name>
        <dbReference type="ChEBI" id="CHEBI:29103"/>
    </ligand>
</feature>
<feature type="binding site" evidence="12">
    <location>
        <position position="298"/>
    </location>
    <ligand>
        <name>K(+)</name>
        <dbReference type="ChEBI" id="CHEBI:29103"/>
    </ligand>
</feature>
<dbReference type="InterPro" id="IPR003445">
    <property type="entry name" value="Cat_transpt"/>
</dbReference>
<dbReference type="PANTHER" id="PTHR32024">
    <property type="entry name" value="TRK SYSTEM POTASSIUM UPTAKE PROTEIN TRKG-RELATED"/>
    <property type="match status" value="1"/>
</dbReference>
<sequence>MVLPLIVSAIYNEKDIVISFISTIVPVSIIGFVLYYKVVPVQTALTVRDGFLTVSVCWILASFISAMPFVLSGSIPNIFDAFFECSSGLTTTGATALKDIESLSKGILFWRAFTHWIGGMGILVFAVALLPSLGIGANTLAATEAPGPTMDKITPKISDSAKNLYTIYTILTLLEIILLMLAGMDLFDASTHTFGSVGTGGFSNYNNSIAHFNSVPIEMIITVFMILAGVNFNLYFYTFKNKRGIRKLLVDEEFRLYIIIITVITILISLNLWLSHTYENLGQSLRFSVFQTASILTTTGFVSADYDFWPTFSKMLIFTLMLIGACSSSTAGGVKVIRFLVVLKLIKRSIQVRLHPNAIISIKINDKKLSIDTVSEIANFIFLHILVVSVSTLLVSLDGYDIITNLSAVLTCIGNIGPGFSLVGPSMNFSIFSDPVKFLLSFVMLAGRLELYAFIVLLMPRFWQQNK</sequence>
<comment type="similarity">
    <text evidence="2">Belongs to the TrkH potassium transport family.</text>
</comment>
<evidence type="ECO:0000256" key="3">
    <source>
        <dbReference type="ARBA" id="ARBA00022448"/>
    </source>
</evidence>
<keyword evidence="7 13" id="KW-0812">Transmembrane</keyword>
<keyword evidence="5" id="KW-0997">Cell inner membrane</keyword>
<evidence type="ECO:0000256" key="8">
    <source>
        <dbReference type="ARBA" id="ARBA00022958"/>
    </source>
</evidence>
<feature type="binding site" evidence="12">
    <location>
        <position position="92"/>
    </location>
    <ligand>
        <name>K(+)</name>
        <dbReference type="ChEBI" id="CHEBI:29103"/>
    </ligand>
</feature>
<dbReference type="KEGG" id="amic:Ami3637_12775"/>
<feature type="transmembrane region" description="Helical" evidence="13">
    <location>
        <begin position="50"/>
        <end position="71"/>
    </location>
</feature>
<evidence type="ECO:0000256" key="10">
    <source>
        <dbReference type="ARBA" id="ARBA00023065"/>
    </source>
</evidence>
<feature type="transmembrane region" description="Helical" evidence="13">
    <location>
        <begin position="116"/>
        <end position="143"/>
    </location>
</feature>
<evidence type="ECO:0000313" key="14">
    <source>
        <dbReference type="EMBL" id="QHI73153.1"/>
    </source>
</evidence>
<dbReference type="PIRSF" id="PIRSF006247">
    <property type="entry name" value="TrkH"/>
    <property type="match status" value="1"/>
</dbReference>
<feature type="transmembrane region" description="Helical" evidence="13">
    <location>
        <begin position="215"/>
        <end position="236"/>
    </location>
</feature>
<keyword evidence="15" id="KW-1185">Reference proteome</keyword>
<keyword evidence="4" id="KW-1003">Cell membrane</keyword>
<keyword evidence="10" id="KW-0406">Ion transport</keyword>
<dbReference type="Pfam" id="PF02386">
    <property type="entry name" value="TrkH"/>
    <property type="match status" value="1"/>
</dbReference>
<comment type="subcellular location">
    <subcellularLocation>
        <location evidence="1">Cell inner membrane</location>
        <topology evidence="1">Multi-pass membrane protein</topology>
    </subcellularLocation>
</comment>
<evidence type="ECO:0000256" key="5">
    <source>
        <dbReference type="ARBA" id="ARBA00022519"/>
    </source>
</evidence>
<organism evidence="14 15">
    <name type="scientific">Aminipila terrae</name>
    <dbReference type="NCBI Taxonomy" id="2697030"/>
    <lineage>
        <taxon>Bacteria</taxon>
        <taxon>Bacillati</taxon>
        <taxon>Bacillota</taxon>
        <taxon>Clostridia</taxon>
        <taxon>Peptostreptococcales</taxon>
        <taxon>Anaerovoracaceae</taxon>
        <taxon>Aminipila</taxon>
    </lineage>
</organism>
<feature type="transmembrane region" description="Helical" evidence="13">
    <location>
        <begin position="377"/>
        <end position="397"/>
    </location>
</feature>
<feature type="transmembrane region" description="Helical" evidence="13">
    <location>
        <begin position="438"/>
        <end position="459"/>
    </location>
</feature>
<feature type="binding site" evidence="12">
    <location>
        <position position="299"/>
    </location>
    <ligand>
        <name>K(+)</name>
        <dbReference type="ChEBI" id="CHEBI:29103"/>
    </ligand>
</feature>
<evidence type="ECO:0000256" key="12">
    <source>
        <dbReference type="PIRSR" id="PIRSR006247-1"/>
    </source>
</evidence>
<evidence type="ECO:0000256" key="7">
    <source>
        <dbReference type="ARBA" id="ARBA00022692"/>
    </source>
</evidence>
<dbReference type="Proteomes" id="UP000463883">
    <property type="component" value="Chromosome"/>
</dbReference>
<dbReference type="RefSeq" id="WP_162362919.1">
    <property type="nucleotide sequence ID" value="NZ_CP047591.1"/>
</dbReference>
<accession>A0A6P1MIY0</accession>
<reference evidence="14 15" key="1">
    <citation type="submission" date="2020-01" db="EMBL/GenBank/DDBJ databases">
        <title>Genomic analysis of Aminipila sp. CBA3637.</title>
        <authorList>
            <person name="Kim Y.B."/>
            <person name="Roh S.W."/>
        </authorList>
    </citation>
    <scope>NUCLEOTIDE SEQUENCE [LARGE SCALE GENOMIC DNA]</scope>
    <source>
        <strain evidence="14 15">CBA3637</strain>
    </source>
</reference>
<protein>
    <submittedName>
        <fullName evidence="14">TrkH family potassium uptake protein</fullName>
    </submittedName>
</protein>
<evidence type="ECO:0000256" key="9">
    <source>
        <dbReference type="ARBA" id="ARBA00022989"/>
    </source>
</evidence>
<dbReference type="GO" id="GO:0046872">
    <property type="term" value="F:metal ion binding"/>
    <property type="evidence" value="ECO:0007669"/>
    <property type="project" value="UniProtKB-KW"/>
</dbReference>
<evidence type="ECO:0000256" key="1">
    <source>
        <dbReference type="ARBA" id="ARBA00004429"/>
    </source>
</evidence>